<dbReference type="Gene3D" id="3.40.50.11860">
    <property type="entry name" value="Diphthamide synthesis DPH1/DPH2 domain 3"/>
    <property type="match status" value="1"/>
</dbReference>
<gene>
    <name evidence="11" type="primary">dph2</name>
    <name evidence="11" type="ORF">HY544_03865</name>
</gene>
<evidence type="ECO:0000256" key="5">
    <source>
        <dbReference type="ARBA" id="ARBA00022691"/>
    </source>
</evidence>
<keyword evidence="7 10" id="KW-0408">Iron</keyword>
<dbReference type="GO" id="GO:0090560">
    <property type="term" value="F:2-(3-amino-3-carboxypropyl)histidine synthase activity"/>
    <property type="evidence" value="ECO:0007669"/>
    <property type="project" value="UniProtKB-UniRule"/>
</dbReference>
<evidence type="ECO:0000256" key="8">
    <source>
        <dbReference type="ARBA" id="ARBA00023014"/>
    </source>
</evidence>
<evidence type="ECO:0000256" key="4">
    <source>
        <dbReference type="ARBA" id="ARBA00022679"/>
    </source>
</evidence>
<reference evidence="11" key="1">
    <citation type="submission" date="2020-07" db="EMBL/GenBank/DDBJ databases">
        <title>Huge and variable diversity of episymbiotic CPR bacteria and DPANN archaea in groundwater ecosystems.</title>
        <authorList>
            <person name="He C.Y."/>
            <person name="Keren R."/>
            <person name="Whittaker M."/>
            <person name="Farag I.F."/>
            <person name="Doudna J."/>
            <person name="Cate J.H.D."/>
            <person name="Banfield J.F."/>
        </authorList>
    </citation>
    <scope>NUCLEOTIDE SEQUENCE</scope>
    <source>
        <strain evidence="11">NC_groundwater_1296_Ag_S-0.2um_52_80</strain>
    </source>
</reference>
<evidence type="ECO:0000256" key="9">
    <source>
        <dbReference type="ARBA" id="ARBA00048403"/>
    </source>
</evidence>
<dbReference type="NCBIfam" id="TIGR00322">
    <property type="entry name" value="diphth2_R"/>
    <property type="match status" value="1"/>
</dbReference>
<dbReference type="NCBIfam" id="TIGR03682">
    <property type="entry name" value="arCOG04112"/>
    <property type="match status" value="1"/>
</dbReference>
<dbReference type="EMBL" id="JACQPB010000039">
    <property type="protein sequence ID" value="MBI4210614.1"/>
    <property type="molecule type" value="Genomic_DNA"/>
</dbReference>
<comment type="caution">
    <text evidence="11">The sequence shown here is derived from an EMBL/GenBank/DDBJ whole genome shotgun (WGS) entry which is preliminary data.</text>
</comment>
<dbReference type="InterPro" id="IPR042265">
    <property type="entry name" value="DPH1/DPH2_3"/>
</dbReference>
<evidence type="ECO:0000313" key="11">
    <source>
        <dbReference type="EMBL" id="MBI4210614.1"/>
    </source>
</evidence>
<dbReference type="Pfam" id="PF01866">
    <property type="entry name" value="Diphthamide_syn"/>
    <property type="match status" value="1"/>
</dbReference>
<name>A0A8T3YJC0_9ARCH</name>
<dbReference type="EC" id="2.5.1.108" evidence="3 10"/>
<organism evidence="11 12">
    <name type="scientific">Candidatus Iainarchaeum sp</name>
    <dbReference type="NCBI Taxonomy" id="3101447"/>
    <lineage>
        <taxon>Archaea</taxon>
        <taxon>Candidatus Iainarchaeota</taxon>
        <taxon>Candidatus Iainarchaeia</taxon>
        <taxon>Candidatus Iainarchaeales</taxon>
        <taxon>Candidatus Iainarchaeaceae</taxon>
        <taxon>Candidatus Iainarchaeum</taxon>
    </lineage>
</organism>
<evidence type="ECO:0000256" key="10">
    <source>
        <dbReference type="PIRNR" id="PIRNR004967"/>
    </source>
</evidence>
<dbReference type="Gene3D" id="3.40.50.11850">
    <property type="entry name" value="Diphthamide synthesis DPH1/DPH2 domain 2"/>
    <property type="match status" value="1"/>
</dbReference>
<dbReference type="PANTHER" id="PTHR10762">
    <property type="entry name" value="DIPHTHAMIDE BIOSYNTHESIS PROTEIN"/>
    <property type="match status" value="1"/>
</dbReference>
<dbReference type="PANTHER" id="PTHR10762:SF1">
    <property type="entry name" value="2-(3-AMINO-3-CARBOXYPROPYL)HISTIDINE SYNTHASE SUBUNIT 1"/>
    <property type="match status" value="1"/>
</dbReference>
<dbReference type="GO" id="GO:0017183">
    <property type="term" value="P:protein histidyl modification to diphthamide"/>
    <property type="evidence" value="ECO:0007669"/>
    <property type="project" value="UniProtKB-UniRule"/>
</dbReference>
<dbReference type="Gene3D" id="3.40.50.11840">
    <property type="entry name" value="Diphthamide synthesis DPH1/DPH2 domain 1"/>
    <property type="match status" value="1"/>
</dbReference>
<evidence type="ECO:0000256" key="2">
    <source>
        <dbReference type="ARBA" id="ARBA00005156"/>
    </source>
</evidence>
<evidence type="ECO:0000256" key="1">
    <source>
        <dbReference type="ARBA" id="ARBA00001966"/>
    </source>
</evidence>
<keyword evidence="10" id="KW-0004">4Fe-4S</keyword>
<comment type="catalytic activity">
    <reaction evidence="9 10">
        <text>L-histidyl-[translation elongation factor 2] + S-adenosyl-L-methionine = 2-[(3S)-amino-3-carboxypropyl]-L-histidyl-[translation elongation factor 2] + S-methyl-5'-thioadenosine + H(+)</text>
        <dbReference type="Rhea" id="RHEA:36783"/>
        <dbReference type="Rhea" id="RHEA-COMP:9748"/>
        <dbReference type="Rhea" id="RHEA-COMP:9749"/>
        <dbReference type="ChEBI" id="CHEBI:15378"/>
        <dbReference type="ChEBI" id="CHEBI:17509"/>
        <dbReference type="ChEBI" id="CHEBI:29979"/>
        <dbReference type="ChEBI" id="CHEBI:59789"/>
        <dbReference type="ChEBI" id="CHEBI:73995"/>
        <dbReference type="EC" id="2.5.1.108"/>
    </reaction>
</comment>
<dbReference type="SFLD" id="SFLDS00032">
    <property type="entry name" value="Radical_SAM_3-amino-3-carboxyp"/>
    <property type="match status" value="1"/>
</dbReference>
<keyword evidence="6 10" id="KW-0479">Metal-binding</keyword>
<dbReference type="InterPro" id="IPR022428">
    <property type="entry name" value="Dph2_arc"/>
</dbReference>
<proteinExistence type="inferred from homology"/>
<comment type="cofactor">
    <cofactor evidence="1 10">
        <name>[4Fe-4S] cluster</name>
        <dbReference type="ChEBI" id="CHEBI:49883"/>
    </cofactor>
</comment>
<dbReference type="InterPro" id="IPR035435">
    <property type="entry name" value="DPH1/DPH2_euk_archaea"/>
</dbReference>
<dbReference type="Proteomes" id="UP000732298">
    <property type="component" value="Unassembled WGS sequence"/>
</dbReference>
<dbReference type="InterPro" id="IPR042264">
    <property type="entry name" value="DPH1/DPH2_2"/>
</dbReference>
<comment type="function">
    <text evidence="10">Catalyzes the first step of diphthamide biosynthesis, i.e. the transfer of the 3-amino-3-carboxypropyl group from S-adenosyl-L-methionine (SAM) to the C2 position of the imidazole ring of the target histidine residue in translation elongation factor 2 (EF-2).</text>
</comment>
<dbReference type="GO" id="GO:0051539">
    <property type="term" value="F:4 iron, 4 sulfur cluster binding"/>
    <property type="evidence" value="ECO:0007669"/>
    <property type="project" value="UniProtKB-UniRule"/>
</dbReference>
<comment type="similarity">
    <text evidence="10">Belongs to the DPH1/DPH2 family.</text>
</comment>
<comment type="pathway">
    <text evidence="2 10">Protein modification; peptidyl-diphthamide biosynthesis.</text>
</comment>
<evidence type="ECO:0000256" key="6">
    <source>
        <dbReference type="ARBA" id="ARBA00022723"/>
    </source>
</evidence>
<keyword evidence="5 10" id="KW-0949">S-adenosyl-L-methionine</keyword>
<sequence>MPELIVDLAEARKFLQEKGAGTCIVQIPEGLKGKTTWIIDELKGSCDNVFVKMDPCYGACDLPLHDMKALNADAIIHIGHGPIHRNKNILYITCRYDLSEQEIRENANRLLKELGKRGARNIALIANAQYQHALPALKKILFENGIAAHIGAGTSRIASEGQVLGCNYTVVESIQAGIDANVYFGDGHFHPQGLVFSTTKPVIAVNPLHGTVEEISEKNRDRLMRKRFAAVAKASEAKSFGIILSVKSGQRQKEKALELKKAIERAGRKAYLLEMDLVVESYMAGVKVDCLVNTACNRIVLDDAENWKRLIINPTECLIAIGEKKWEEWKPDEFLH</sequence>
<keyword evidence="8 10" id="KW-0411">Iron-sulfur</keyword>
<evidence type="ECO:0000313" key="12">
    <source>
        <dbReference type="Proteomes" id="UP000732298"/>
    </source>
</evidence>
<evidence type="ECO:0000256" key="7">
    <source>
        <dbReference type="ARBA" id="ARBA00023004"/>
    </source>
</evidence>
<dbReference type="InterPro" id="IPR016435">
    <property type="entry name" value="DPH1/DPH2"/>
</dbReference>
<evidence type="ECO:0000256" key="3">
    <source>
        <dbReference type="ARBA" id="ARBA00012221"/>
    </source>
</evidence>
<keyword evidence="4 10" id="KW-0808">Transferase</keyword>
<dbReference type="PIRSF" id="PIRSF004967">
    <property type="entry name" value="DPH1"/>
    <property type="match status" value="1"/>
</dbReference>
<dbReference type="GO" id="GO:0046872">
    <property type="term" value="F:metal ion binding"/>
    <property type="evidence" value="ECO:0007669"/>
    <property type="project" value="UniProtKB-KW"/>
</dbReference>
<dbReference type="AlphaFoldDB" id="A0A8T3YJC0"/>
<accession>A0A8T3YJC0</accession>
<dbReference type="InterPro" id="IPR042263">
    <property type="entry name" value="DPH1/DPH2_1"/>
</dbReference>
<protein>
    <recommendedName>
        <fullName evidence="3 10">2-(3-amino-3-carboxypropyl)histidine synthase</fullName>
        <ecNumber evidence="3 10">2.5.1.108</ecNumber>
    </recommendedName>
</protein>